<dbReference type="AlphaFoldDB" id="A0A4C1ZGW9"/>
<dbReference type="EMBL" id="BGZK01001789">
    <property type="protein sequence ID" value="GBP86354.1"/>
    <property type="molecule type" value="Genomic_DNA"/>
</dbReference>
<dbReference type="Proteomes" id="UP000299102">
    <property type="component" value="Unassembled WGS sequence"/>
</dbReference>
<organism evidence="1 2">
    <name type="scientific">Eumeta variegata</name>
    <name type="common">Bagworm moth</name>
    <name type="synonym">Eumeta japonica</name>
    <dbReference type="NCBI Taxonomy" id="151549"/>
    <lineage>
        <taxon>Eukaryota</taxon>
        <taxon>Metazoa</taxon>
        <taxon>Ecdysozoa</taxon>
        <taxon>Arthropoda</taxon>
        <taxon>Hexapoda</taxon>
        <taxon>Insecta</taxon>
        <taxon>Pterygota</taxon>
        <taxon>Neoptera</taxon>
        <taxon>Endopterygota</taxon>
        <taxon>Lepidoptera</taxon>
        <taxon>Glossata</taxon>
        <taxon>Ditrysia</taxon>
        <taxon>Tineoidea</taxon>
        <taxon>Psychidae</taxon>
        <taxon>Oiketicinae</taxon>
        <taxon>Eumeta</taxon>
    </lineage>
</organism>
<comment type="caution">
    <text evidence="1">The sequence shown here is derived from an EMBL/GenBank/DDBJ whole genome shotgun (WGS) entry which is preliminary data.</text>
</comment>
<keyword evidence="2" id="KW-1185">Reference proteome</keyword>
<protein>
    <submittedName>
        <fullName evidence="1">Uncharacterized protein</fullName>
    </submittedName>
</protein>
<proteinExistence type="predicted"/>
<evidence type="ECO:0000313" key="1">
    <source>
        <dbReference type="EMBL" id="GBP86354.1"/>
    </source>
</evidence>
<reference evidence="1 2" key="1">
    <citation type="journal article" date="2019" name="Commun. Biol.">
        <title>The bagworm genome reveals a unique fibroin gene that provides high tensile strength.</title>
        <authorList>
            <person name="Kono N."/>
            <person name="Nakamura H."/>
            <person name="Ohtoshi R."/>
            <person name="Tomita M."/>
            <person name="Numata K."/>
            <person name="Arakawa K."/>
        </authorList>
    </citation>
    <scope>NUCLEOTIDE SEQUENCE [LARGE SCALE GENOMIC DNA]</scope>
</reference>
<name>A0A4C1ZGW9_EUMVA</name>
<sequence>MYATLKGIYRYYVPISVTAKTPEIISMTLKKVLVSWKGSLGLYLDRDYSDPKDAACNSAKSFTKELTKL</sequence>
<evidence type="ECO:0000313" key="2">
    <source>
        <dbReference type="Proteomes" id="UP000299102"/>
    </source>
</evidence>
<gene>
    <name evidence="1" type="ORF">EVAR_55281_1</name>
</gene>
<accession>A0A4C1ZGW9</accession>